<gene>
    <name evidence="2" type="ORF">SAMN05192566_0537</name>
</gene>
<name>A0A1G8ZXT6_9PROT</name>
<dbReference type="Proteomes" id="UP000198629">
    <property type="component" value="Unassembled WGS sequence"/>
</dbReference>
<organism evidence="2 3">
    <name type="scientific">Methylophilus rhizosphaerae</name>
    <dbReference type="NCBI Taxonomy" id="492660"/>
    <lineage>
        <taxon>Bacteria</taxon>
        <taxon>Pseudomonadati</taxon>
        <taxon>Pseudomonadota</taxon>
        <taxon>Betaproteobacteria</taxon>
        <taxon>Nitrosomonadales</taxon>
        <taxon>Methylophilaceae</taxon>
        <taxon>Methylophilus</taxon>
    </lineage>
</organism>
<evidence type="ECO:0000256" key="1">
    <source>
        <dbReference type="SAM" id="SignalP"/>
    </source>
</evidence>
<dbReference type="STRING" id="492660.SAMN05192566_0537"/>
<dbReference type="AlphaFoldDB" id="A0A1G8ZXT6"/>
<protein>
    <submittedName>
        <fullName evidence="2">Uncharacterized protein</fullName>
    </submittedName>
</protein>
<feature type="signal peptide" evidence="1">
    <location>
        <begin position="1"/>
        <end position="24"/>
    </location>
</feature>
<keyword evidence="3" id="KW-1185">Reference proteome</keyword>
<reference evidence="3" key="1">
    <citation type="submission" date="2016-10" db="EMBL/GenBank/DDBJ databases">
        <authorList>
            <person name="Varghese N."/>
            <person name="Submissions S."/>
        </authorList>
    </citation>
    <scope>NUCLEOTIDE SEQUENCE [LARGE SCALE GENOMIC DNA]</scope>
    <source>
        <strain evidence="3">CBMB127</strain>
    </source>
</reference>
<feature type="chain" id="PRO_5011615199" evidence="1">
    <location>
        <begin position="25"/>
        <end position="110"/>
    </location>
</feature>
<keyword evidence="1" id="KW-0732">Signal</keyword>
<accession>A0A1G8ZXT6</accession>
<dbReference type="EMBL" id="FNFX01000001">
    <property type="protein sequence ID" value="SDK18940.1"/>
    <property type="molecule type" value="Genomic_DNA"/>
</dbReference>
<proteinExistence type="predicted"/>
<evidence type="ECO:0000313" key="3">
    <source>
        <dbReference type="Proteomes" id="UP000198629"/>
    </source>
</evidence>
<sequence length="110" mass="11632">MSIISRIKWVMVVILLNMPLPLLAAEAEATETIAITSEPTKCYEAVWGSDEKKKAGLGLNAGQAVTLCSGTTNAARVVECFLEAWAHPKNGGLGLTTGQAITLCKTNSLQ</sequence>
<evidence type="ECO:0000313" key="2">
    <source>
        <dbReference type="EMBL" id="SDK18940.1"/>
    </source>
</evidence>